<dbReference type="InterPro" id="IPR015847">
    <property type="entry name" value="ExoRNase_PH_dom2"/>
</dbReference>
<dbReference type="GO" id="GO:0006396">
    <property type="term" value="P:RNA processing"/>
    <property type="evidence" value="ECO:0007669"/>
    <property type="project" value="InterPro"/>
</dbReference>
<name>A0A0G0LVY9_UNCC2</name>
<protein>
    <recommendedName>
        <fullName evidence="9">Polyribonucleotide nucleotidyltransferase</fullName>
        <ecNumber evidence="9">2.7.7.8</ecNumber>
    </recommendedName>
    <alternativeName>
        <fullName evidence="9">Polynucleotide phosphorylase</fullName>
        <shortName evidence="9">PNPase</shortName>
    </alternativeName>
</protein>
<evidence type="ECO:0000256" key="1">
    <source>
        <dbReference type="ARBA" id="ARBA00004496"/>
    </source>
</evidence>
<dbReference type="GO" id="GO:0000287">
    <property type="term" value="F:magnesium ion binding"/>
    <property type="evidence" value="ECO:0007669"/>
    <property type="project" value="UniProtKB-UniRule"/>
</dbReference>
<dbReference type="HAMAP" id="MF_01595">
    <property type="entry name" value="PNPase"/>
    <property type="match status" value="1"/>
</dbReference>
<dbReference type="GO" id="GO:0006402">
    <property type="term" value="P:mRNA catabolic process"/>
    <property type="evidence" value="ECO:0007669"/>
    <property type="project" value="UniProtKB-UniRule"/>
</dbReference>
<dbReference type="Pfam" id="PF01138">
    <property type="entry name" value="RNase_PH"/>
    <property type="match status" value="2"/>
</dbReference>
<dbReference type="Gene3D" id="3.30.230.70">
    <property type="entry name" value="GHMP Kinase, N-terminal domain"/>
    <property type="match status" value="2"/>
</dbReference>
<dbReference type="Pfam" id="PF00575">
    <property type="entry name" value="S1"/>
    <property type="match status" value="1"/>
</dbReference>
<proteinExistence type="inferred from homology"/>
<dbReference type="AlphaFoldDB" id="A0A0G0LVY9"/>
<feature type="binding site" evidence="9">
    <location>
        <position position="494"/>
    </location>
    <ligand>
        <name>Mg(2+)</name>
        <dbReference type="ChEBI" id="CHEBI:18420"/>
    </ligand>
</feature>
<evidence type="ECO:0000256" key="5">
    <source>
        <dbReference type="ARBA" id="ARBA00022695"/>
    </source>
</evidence>
<organism evidence="11 12">
    <name type="scientific">candidate division CPR2 bacterium GW2011_GWC2_39_10</name>
    <dbReference type="NCBI Taxonomy" id="1618345"/>
    <lineage>
        <taxon>Bacteria</taxon>
        <taxon>Bacteria division CPR2</taxon>
    </lineage>
</organism>
<keyword evidence="5 9" id="KW-0548">Nucleotidyltransferase</keyword>
<comment type="similarity">
    <text evidence="2 9">Belongs to the polyribonucleotide nucleotidyltransferase family.</text>
</comment>
<dbReference type="PATRIC" id="fig|1618345.3.peg.190"/>
<dbReference type="PROSITE" id="PS50126">
    <property type="entry name" value="S1"/>
    <property type="match status" value="1"/>
</dbReference>
<dbReference type="InterPro" id="IPR020568">
    <property type="entry name" value="Ribosomal_Su5_D2-typ_SF"/>
</dbReference>
<comment type="subcellular location">
    <subcellularLocation>
        <location evidence="1 9">Cytoplasm</location>
    </subcellularLocation>
</comment>
<dbReference type="FunFam" id="3.30.230.70:FF:000002">
    <property type="entry name" value="Polyribonucleotide nucleotidyltransferase"/>
    <property type="match status" value="1"/>
</dbReference>
<dbReference type="Pfam" id="PF03725">
    <property type="entry name" value="RNase_PH_C"/>
    <property type="match status" value="1"/>
</dbReference>
<dbReference type="Pfam" id="PF03726">
    <property type="entry name" value="PNPase"/>
    <property type="match status" value="1"/>
</dbReference>
<evidence type="ECO:0000256" key="8">
    <source>
        <dbReference type="ARBA" id="ARBA00022884"/>
    </source>
</evidence>
<dbReference type="NCBIfam" id="NF008805">
    <property type="entry name" value="PRK11824.1"/>
    <property type="match status" value="1"/>
</dbReference>
<dbReference type="SUPFAM" id="SSF54791">
    <property type="entry name" value="Eukaryotic type KH-domain (KH-domain type I)"/>
    <property type="match status" value="1"/>
</dbReference>
<dbReference type="PROSITE" id="PS50084">
    <property type="entry name" value="KH_TYPE_1"/>
    <property type="match status" value="1"/>
</dbReference>
<dbReference type="Gene3D" id="2.40.50.140">
    <property type="entry name" value="Nucleic acid-binding proteins"/>
    <property type="match status" value="1"/>
</dbReference>
<keyword evidence="8 9" id="KW-0694">RNA-binding</keyword>
<dbReference type="GO" id="GO:0000175">
    <property type="term" value="F:3'-5'-RNA exonuclease activity"/>
    <property type="evidence" value="ECO:0007669"/>
    <property type="project" value="TreeGrafter"/>
</dbReference>
<dbReference type="InterPro" id="IPR027408">
    <property type="entry name" value="PNPase/RNase_PH_dom_sf"/>
</dbReference>
<dbReference type="PANTHER" id="PTHR11252">
    <property type="entry name" value="POLYRIBONUCLEOTIDE NUCLEOTIDYLTRANSFERASE"/>
    <property type="match status" value="1"/>
</dbReference>
<dbReference type="FunFam" id="3.30.1370.10:FF:000001">
    <property type="entry name" value="Polyribonucleotide nucleotidyltransferase"/>
    <property type="match status" value="1"/>
</dbReference>
<dbReference type="CDD" id="cd11364">
    <property type="entry name" value="RNase_PH_PNPase_2"/>
    <property type="match status" value="1"/>
</dbReference>
<dbReference type="PANTHER" id="PTHR11252:SF0">
    <property type="entry name" value="POLYRIBONUCLEOTIDE NUCLEOTIDYLTRANSFERASE 1, MITOCHONDRIAL"/>
    <property type="match status" value="1"/>
</dbReference>
<dbReference type="InterPro" id="IPR015848">
    <property type="entry name" value="PNPase_PH_RNA-bd_bac/org-type"/>
</dbReference>
<dbReference type="SUPFAM" id="SSF55666">
    <property type="entry name" value="Ribonuclease PH domain 2-like"/>
    <property type="match status" value="2"/>
</dbReference>
<evidence type="ECO:0000256" key="4">
    <source>
        <dbReference type="ARBA" id="ARBA00022679"/>
    </source>
</evidence>
<dbReference type="Proteomes" id="UP000034207">
    <property type="component" value="Unassembled WGS sequence"/>
</dbReference>
<dbReference type="CDD" id="cd04472">
    <property type="entry name" value="S1_PNPase"/>
    <property type="match status" value="1"/>
</dbReference>
<dbReference type="STRING" id="1618345.UT18_C0003G0061"/>
<dbReference type="GO" id="GO:0005829">
    <property type="term" value="C:cytosol"/>
    <property type="evidence" value="ECO:0007669"/>
    <property type="project" value="UniProtKB-ARBA"/>
</dbReference>
<keyword evidence="3 9" id="KW-0963">Cytoplasm</keyword>
<dbReference type="InterPro" id="IPR004087">
    <property type="entry name" value="KH_dom"/>
</dbReference>
<dbReference type="GO" id="GO:0004654">
    <property type="term" value="F:polyribonucleotide nucleotidyltransferase activity"/>
    <property type="evidence" value="ECO:0007669"/>
    <property type="project" value="UniProtKB-UniRule"/>
</dbReference>
<dbReference type="InterPro" id="IPR003029">
    <property type="entry name" value="S1_domain"/>
</dbReference>
<dbReference type="InterPro" id="IPR004088">
    <property type="entry name" value="KH_dom_type_1"/>
</dbReference>
<evidence type="ECO:0000256" key="9">
    <source>
        <dbReference type="HAMAP-Rule" id="MF_01595"/>
    </source>
</evidence>
<evidence type="ECO:0000256" key="7">
    <source>
        <dbReference type="ARBA" id="ARBA00022842"/>
    </source>
</evidence>
<accession>A0A0G0LVY9</accession>
<dbReference type="Gene3D" id="3.30.1370.10">
    <property type="entry name" value="K Homology domain, type 1"/>
    <property type="match status" value="1"/>
</dbReference>
<evidence type="ECO:0000256" key="3">
    <source>
        <dbReference type="ARBA" id="ARBA00022490"/>
    </source>
</evidence>
<dbReference type="PIRSF" id="PIRSF005499">
    <property type="entry name" value="PNPase"/>
    <property type="match status" value="1"/>
</dbReference>
<dbReference type="CDD" id="cd02393">
    <property type="entry name" value="KH-I_PNPase"/>
    <property type="match status" value="1"/>
</dbReference>
<comment type="cofactor">
    <cofactor evidence="9">
        <name>Mg(2+)</name>
        <dbReference type="ChEBI" id="CHEBI:18420"/>
    </cofactor>
</comment>
<gene>
    <name evidence="9" type="primary">pnp</name>
    <name evidence="11" type="ORF">UT18_C0003G0061</name>
</gene>
<dbReference type="SMART" id="SM00322">
    <property type="entry name" value="KH"/>
    <property type="match status" value="1"/>
</dbReference>
<dbReference type="SUPFAM" id="SSF50249">
    <property type="entry name" value="Nucleic acid-binding proteins"/>
    <property type="match status" value="1"/>
</dbReference>
<comment type="caution">
    <text evidence="11">The sequence shown here is derived from an EMBL/GenBank/DDBJ whole genome shotgun (WGS) entry which is preliminary data.</text>
</comment>
<dbReference type="SMART" id="SM00316">
    <property type="entry name" value="S1"/>
    <property type="match status" value="1"/>
</dbReference>
<dbReference type="InterPro" id="IPR012340">
    <property type="entry name" value="NA-bd_OB-fold"/>
</dbReference>
<dbReference type="InterPro" id="IPR036345">
    <property type="entry name" value="ExoRNase_PH_dom2_sf"/>
</dbReference>
<dbReference type="InterPro" id="IPR036612">
    <property type="entry name" value="KH_dom_type_1_sf"/>
</dbReference>
<evidence type="ECO:0000259" key="10">
    <source>
        <dbReference type="PROSITE" id="PS50126"/>
    </source>
</evidence>
<dbReference type="FunFam" id="2.40.50.140:FF:000023">
    <property type="entry name" value="Polyribonucleotide nucleotidyltransferase"/>
    <property type="match status" value="1"/>
</dbReference>
<evidence type="ECO:0000313" key="12">
    <source>
        <dbReference type="Proteomes" id="UP000034207"/>
    </source>
</evidence>
<comment type="catalytic activity">
    <reaction evidence="9">
        <text>RNA(n+1) + phosphate = RNA(n) + a ribonucleoside 5'-diphosphate</text>
        <dbReference type="Rhea" id="RHEA:22096"/>
        <dbReference type="Rhea" id="RHEA-COMP:14527"/>
        <dbReference type="Rhea" id="RHEA-COMP:17342"/>
        <dbReference type="ChEBI" id="CHEBI:43474"/>
        <dbReference type="ChEBI" id="CHEBI:57930"/>
        <dbReference type="ChEBI" id="CHEBI:140395"/>
        <dbReference type="EC" id="2.7.7.8"/>
    </reaction>
</comment>
<evidence type="ECO:0000256" key="2">
    <source>
        <dbReference type="ARBA" id="ARBA00007404"/>
    </source>
</evidence>
<dbReference type="InterPro" id="IPR001247">
    <property type="entry name" value="ExoRNase_PH_dom1"/>
</dbReference>
<feature type="domain" description="S1 motif" evidence="10">
    <location>
        <begin position="630"/>
        <end position="698"/>
    </location>
</feature>
<dbReference type="EMBL" id="LBVV01000003">
    <property type="protein sequence ID" value="KKQ95202.1"/>
    <property type="molecule type" value="Genomic_DNA"/>
</dbReference>
<keyword evidence="7 9" id="KW-0460">Magnesium</keyword>
<keyword evidence="6 9" id="KW-0479">Metal-binding</keyword>
<dbReference type="GO" id="GO:0003723">
    <property type="term" value="F:RNA binding"/>
    <property type="evidence" value="ECO:0007669"/>
    <property type="project" value="UniProtKB-UniRule"/>
</dbReference>
<dbReference type="CDD" id="cd11363">
    <property type="entry name" value="RNase_PH_PNPase_1"/>
    <property type="match status" value="1"/>
</dbReference>
<dbReference type="Pfam" id="PF00013">
    <property type="entry name" value="KH_1"/>
    <property type="match status" value="1"/>
</dbReference>
<reference evidence="11 12" key="1">
    <citation type="journal article" date="2015" name="Nature">
        <title>rRNA introns, odd ribosomes, and small enigmatic genomes across a large radiation of phyla.</title>
        <authorList>
            <person name="Brown C.T."/>
            <person name="Hug L.A."/>
            <person name="Thomas B.C."/>
            <person name="Sharon I."/>
            <person name="Castelle C.J."/>
            <person name="Singh A."/>
            <person name="Wilkins M.J."/>
            <person name="Williams K.H."/>
            <person name="Banfield J.F."/>
        </authorList>
    </citation>
    <scope>NUCLEOTIDE SEQUENCE [LARGE SCALE GENOMIC DNA]</scope>
</reference>
<dbReference type="InterPro" id="IPR012162">
    <property type="entry name" value="PNPase"/>
</dbReference>
<comment type="function">
    <text evidence="9">Involved in mRNA degradation. Catalyzes the phosphorolysis of single-stranded polyribonucleotides processively in the 3'- to 5'-direction.</text>
</comment>
<dbReference type="FunFam" id="3.30.230.70:FF:000001">
    <property type="entry name" value="Polyribonucleotide nucleotidyltransferase"/>
    <property type="match status" value="1"/>
</dbReference>
<dbReference type="EC" id="2.7.7.8" evidence="9"/>
<dbReference type="NCBIfam" id="TIGR03591">
    <property type="entry name" value="polynuc_phos"/>
    <property type="match status" value="1"/>
</dbReference>
<evidence type="ECO:0000256" key="6">
    <source>
        <dbReference type="ARBA" id="ARBA00022723"/>
    </source>
</evidence>
<dbReference type="SUPFAM" id="SSF54211">
    <property type="entry name" value="Ribosomal protein S5 domain 2-like"/>
    <property type="match status" value="2"/>
</dbReference>
<sequence length="702" mass="76390">MSSIVKGSKVFETEFAGKKLTIETGNFAMQASGAVMLKYGDTVLMATAVVSDKVRADIDYFPLMVDFEEKHYAAGKISGSRFIKREGRPSETAILTSRLIDRPVRPLFPKGYKNDIQVIVTALSFDKENDPDYLGIIAASAALSLSGAPFMGPISGIRVGLIEDTLVLNPTITEMENSKLDLIISGTKDGIIMVEAGASEVTEEKMIKALELGHQGMKPVIELQEKMAKEIGVKPKEYELFTVSKDAISAVEKFLVGKLGEDIRHSDEIQREGAIADLESQVFGDLQDDYEAAEISEAFNKIIDMEVRRGILDDGERPDGRKPDEIRKITSQVGLLPRTHGSALFTRGLTQSLSITTLAGPGMAQMIDTMMETGEKRFMLHYNFPPYSVGEAKPLRGTGRREVGHGNIGERGLTKVLPSQEDFPYTIRVVSEILSSNGSTSMASVCGATLALMDAGVPITAPVAGIAMGLITSQDAKGKIEKYVILSDIRDVEDYAGDIDFKVAGTAEGITSMQMDMKIKGVSPDILGEALKQAKKGRLHILDKMLEAIQEPRAEISKYAPRVYTIQIKQEKIKDVIGKGGETINKIIAATGVEIDIQDSGQINISAVDGEAAKEAIKIIEGIVKEPEIGTVYQGRVTRVENFGCFVEILPGREGLVHISQLDKERVENVSDIVKVGDIIPVKLTEIDRQGRINLSRKAALK</sequence>
<evidence type="ECO:0000313" key="11">
    <source>
        <dbReference type="EMBL" id="KKQ95202.1"/>
    </source>
</evidence>
<keyword evidence="4 9" id="KW-0808">Transferase</keyword>
<feature type="binding site" evidence="9">
    <location>
        <position position="500"/>
    </location>
    <ligand>
        <name>Mg(2+)</name>
        <dbReference type="ChEBI" id="CHEBI:18420"/>
    </ligand>
</feature>